<sequence length="143" mass="16661">MKAIINMNPHLKKQKIIGGILTLISTIAILVLGSTNWEINAVLVLCIWIGVILYTNFFNLNTCNIILQPKSIVIKWKGKLKPEWIHLNHMNQWGIEEETLFIETKNSRRVYSIKFLSDSRKESLKEALSQYSKYIEKDFILKK</sequence>
<gene>
    <name evidence="1" type="ORF">K4L44_01045</name>
</gene>
<reference evidence="1" key="1">
    <citation type="submission" date="2021-08" db="EMBL/GenBank/DDBJ databases">
        <title>Novel anaerobic bacterium isolated from sea squirt in East Sea, Republic of Korea.</title>
        <authorList>
            <person name="Nguyen T.H."/>
            <person name="Li Z."/>
            <person name="Lee Y.-J."/>
            <person name="Ko J."/>
            <person name="Kim S.-G."/>
        </authorList>
    </citation>
    <scope>NUCLEOTIDE SEQUENCE</scope>
    <source>
        <strain evidence="1">KCTC 25031</strain>
    </source>
</reference>
<keyword evidence="2" id="KW-1185">Reference proteome</keyword>
<dbReference type="EMBL" id="CP081303">
    <property type="protein sequence ID" value="QZE14486.1"/>
    <property type="molecule type" value="Genomic_DNA"/>
</dbReference>
<organism evidence="1 2">
    <name type="scientific">Halosquirtibacter laminarini</name>
    <dbReference type="NCBI Taxonomy" id="3374600"/>
    <lineage>
        <taxon>Bacteria</taxon>
        <taxon>Pseudomonadati</taxon>
        <taxon>Bacteroidota</taxon>
        <taxon>Bacteroidia</taxon>
        <taxon>Marinilabiliales</taxon>
        <taxon>Prolixibacteraceae</taxon>
        <taxon>Halosquirtibacter</taxon>
    </lineage>
</organism>
<proteinExistence type="predicted"/>
<accession>A0AC61NFT9</accession>
<name>A0AC61NFT9_9BACT</name>
<protein>
    <submittedName>
        <fullName evidence="1">Uncharacterized protein</fullName>
    </submittedName>
</protein>
<evidence type="ECO:0000313" key="2">
    <source>
        <dbReference type="Proteomes" id="UP000826212"/>
    </source>
</evidence>
<dbReference type="Proteomes" id="UP000826212">
    <property type="component" value="Chromosome"/>
</dbReference>
<evidence type="ECO:0000313" key="1">
    <source>
        <dbReference type="EMBL" id="QZE14486.1"/>
    </source>
</evidence>